<dbReference type="OrthoDB" id="8961796at2759"/>
<keyword evidence="1" id="KW-0175">Coiled coil</keyword>
<dbReference type="CDD" id="cd21936">
    <property type="entry name" value="ZIP_TSC22D"/>
    <property type="match status" value="1"/>
</dbReference>
<organism evidence="3 4">
    <name type="scientific">Ramazzottius varieornatus</name>
    <name type="common">Water bear</name>
    <name type="synonym">Tardigrade</name>
    <dbReference type="NCBI Taxonomy" id="947166"/>
    <lineage>
        <taxon>Eukaryota</taxon>
        <taxon>Metazoa</taxon>
        <taxon>Ecdysozoa</taxon>
        <taxon>Tardigrada</taxon>
        <taxon>Eutardigrada</taxon>
        <taxon>Parachela</taxon>
        <taxon>Hypsibioidea</taxon>
        <taxon>Ramazzottiidae</taxon>
        <taxon>Ramazzottius</taxon>
    </lineage>
</organism>
<dbReference type="SUPFAM" id="SSF58026">
    <property type="entry name" value="Delta-sleep-inducing peptide immunoreactive peptide"/>
    <property type="match status" value="1"/>
</dbReference>
<accession>A0A1D1W1F1</accession>
<feature type="compositionally biased region" description="Polar residues" evidence="2">
    <location>
        <begin position="145"/>
        <end position="156"/>
    </location>
</feature>
<feature type="region of interest" description="Disordered" evidence="2">
    <location>
        <begin position="65"/>
        <end position="110"/>
    </location>
</feature>
<keyword evidence="4" id="KW-1185">Reference proteome</keyword>
<dbReference type="PANTHER" id="PTHR46745:SF1">
    <property type="entry name" value="TSC22 DOMAIN FAMILY PROTEIN 1"/>
    <property type="match status" value="1"/>
</dbReference>
<evidence type="ECO:0000313" key="4">
    <source>
        <dbReference type="Proteomes" id="UP000186922"/>
    </source>
</evidence>
<dbReference type="GO" id="GO:0043066">
    <property type="term" value="P:negative regulation of apoptotic process"/>
    <property type="evidence" value="ECO:0007669"/>
    <property type="project" value="TreeGrafter"/>
</dbReference>
<evidence type="ECO:0000256" key="2">
    <source>
        <dbReference type="SAM" id="MobiDB-lite"/>
    </source>
</evidence>
<name>A0A1D1W1F1_RAMVA</name>
<dbReference type="GO" id="GO:0006357">
    <property type="term" value="P:regulation of transcription by RNA polymerase II"/>
    <property type="evidence" value="ECO:0007669"/>
    <property type="project" value="InterPro"/>
</dbReference>
<dbReference type="PANTHER" id="PTHR46745">
    <property type="entry name" value="TSC22 DOMAIN FAMILY PROTEIN 1"/>
    <property type="match status" value="1"/>
</dbReference>
<dbReference type="Gene3D" id="1.20.5.490">
    <property type="entry name" value="Single helix bin"/>
    <property type="match status" value="1"/>
</dbReference>
<feature type="compositionally biased region" description="Low complexity" evidence="2">
    <location>
        <begin position="160"/>
        <end position="184"/>
    </location>
</feature>
<dbReference type="Proteomes" id="UP000186922">
    <property type="component" value="Unassembled WGS sequence"/>
</dbReference>
<evidence type="ECO:0000256" key="1">
    <source>
        <dbReference type="SAM" id="Coils"/>
    </source>
</evidence>
<dbReference type="AlphaFoldDB" id="A0A1D1W1F1"/>
<dbReference type="GO" id="GO:0008284">
    <property type="term" value="P:positive regulation of cell population proliferation"/>
    <property type="evidence" value="ECO:0007669"/>
    <property type="project" value="TreeGrafter"/>
</dbReference>
<dbReference type="STRING" id="947166.A0A1D1W1F1"/>
<gene>
    <name evidence="3" type="primary">RvY_17225-1</name>
    <name evidence="3" type="synonym">RvY_17225.1</name>
    <name evidence="3" type="ORF">RvY_17225</name>
</gene>
<protein>
    <recommendedName>
        <fullName evidence="5">TSC22 domain family protein 1</fullName>
    </recommendedName>
</protein>
<feature type="compositionally biased region" description="Low complexity" evidence="2">
    <location>
        <begin position="82"/>
        <end position="100"/>
    </location>
</feature>
<feature type="region of interest" description="Disordered" evidence="2">
    <location>
        <begin position="1"/>
        <end position="42"/>
    </location>
</feature>
<dbReference type="Pfam" id="PF01166">
    <property type="entry name" value="TSC22"/>
    <property type="match status" value="1"/>
</dbReference>
<reference evidence="3 4" key="1">
    <citation type="journal article" date="2016" name="Nat. Commun.">
        <title>Extremotolerant tardigrade genome and improved radiotolerance of human cultured cells by tardigrade-unique protein.</title>
        <authorList>
            <person name="Hashimoto T."/>
            <person name="Horikawa D.D."/>
            <person name="Saito Y."/>
            <person name="Kuwahara H."/>
            <person name="Kozuka-Hata H."/>
            <person name="Shin-I T."/>
            <person name="Minakuchi Y."/>
            <person name="Ohishi K."/>
            <person name="Motoyama A."/>
            <person name="Aizu T."/>
            <person name="Enomoto A."/>
            <person name="Kondo K."/>
            <person name="Tanaka S."/>
            <person name="Hara Y."/>
            <person name="Koshikawa S."/>
            <person name="Sagara H."/>
            <person name="Miura T."/>
            <person name="Yokobori S."/>
            <person name="Miyagawa K."/>
            <person name="Suzuki Y."/>
            <person name="Kubo T."/>
            <person name="Oyama M."/>
            <person name="Kohara Y."/>
            <person name="Fujiyama A."/>
            <person name="Arakawa K."/>
            <person name="Katayama T."/>
            <person name="Toyoda A."/>
            <person name="Kunieda T."/>
        </authorList>
    </citation>
    <scope>NUCLEOTIDE SEQUENCE [LARGE SCALE GENOMIC DNA]</scope>
    <source>
        <strain evidence="3 4">YOKOZUNA-1</strain>
    </source>
</reference>
<feature type="compositionally biased region" description="Pro residues" evidence="2">
    <location>
        <begin position="1"/>
        <end position="10"/>
    </location>
</feature>
<feature type="region of interest" description="Disordered" evidence="2">
    <location>
        <begin position="142"/>
        <end position="184"/>
    </location>
</feature>
<feature type="compositionally biased region" description="Basic and acidic residues" evidence="2">
    <location>
        <begin position="65"/>
        <end position="78"/>
    </location>
</feature>
<dbReference type="InterPro" id="IPR000580">
    <property type="entry name" value="TSC22/Bun"/>
</dbReference>
<dbReference type="GO" id="GO:0005829">
    <property type="term" value="C:cytosol"/>
    <property type="evidence" value="ECO:0007669"/>
    <property type="project" value="TreeGrafter"/>
</dbReference>
<sequence>MDVLSVPPPEVSSGVPKAKLQNGLPVDFDHRSETSSEQTKASKFKVVKLESKAPYCRGRWQCFDFHDRPKDTTKEKAPSAEPSQTSISSILPPSTTSSASDQGNNVELSTVPVKPSKFKVTAVQLPPNTPAIVPPVEAVRAAPAQNGNGNGVQASPPNALRTSQASSESSTLSSSSLQSNSTLPTLTQELPLQITDSNAALSAELSRRTTAADLAAAGSEEAASISLNQKIRQCMDLVGNHLIIAVREELGQVSGELAKLREKVEQLEFENGALRSENIILRSSAGTDSTSTRTLPNRRR</sequence>
<feature type="coiled-coil region" evidence="1">
    <location>
        <begin position="243"/>
        <end position="277"/>
    </location>
</feature>
<evidence type="ECO:0000313" key="3">
    <source>
        <dbReference type="EMBL" id="GAV07387.1"/>
    </source>
</evidence>
<dbReference type="EMBL" id="BDGG01000015">
    <property type="protein sequence ID" value="GAV07387.1"/>
    <property type="molecule type" value="Genomic_DNA"/>
</dbReference>
<evidence type="ECO:0008006" key="5">
    <source>
        <dbReference type="Google" id="ProtNLM"/>
    </source>
</evidence>
<proteinExistence type="predicted"/>
<dbReference type="GO" id="GO:0005634">
    <property type="term" value="C:nucleus"/>
    <property type="evidence" value="ECO:0007669"/>
    <property type="project" value="TreeGrafter"/>
</dbReference>
<comment type="caution">
    <text evidence="3">The sequence shown here is derived from an EMBL/GenBank/DDBJ whole genome shotgun (WGS) entry which is preliminary data.</text>
</comment>